<accession>A0ABQ3JFM5</accession>
<comment type="caution">
    <text evidence="1">The sequence shown here is derived from an EMBL/GenBank/DDBJ whole genome shotgun (WGS) entry which is preliminary data.</text>
</comment>
<sequence>MIATAATPTAAQIAYATPTGIPRFSTLASAANATRYPATTTTEGHSFVKPSDNFIETVAVTSAAMARASKM</sequence>
<keyword evidence="2" id="KW-1185">Reference proteome</keyword>
<proteinExistence type="predicted"/>
<name>A0ABQ3JFM5_9PSEU</name>
<evidence type="ECO:0000313" key="1">
    <source>
        <dbReference type="EMBL" id="GHF12831.1"/>
    </source>
</evidence>
<dbReference type="EMBL" id="BNAU01000006">
    <property type="protein sequence ID" value="GHF12831.1"/>
    <property type="molecule type" value="Genomic_DNA"/>
</dbReference>
<gene>
    <name evidence="1" type="ORF">GCM10017786_53540</name>
</gene>
<evidence type="ECO:0000313" key="2">
    <source>
        <dbReference type="Proteomes" id="UP000605897"/>
    </source>
</evidence>
<protein>
    <submittedName>
        <fullName evidence="1">Uncharacterized protein</fullName>
    </submittedName>
</protein>
<organism evidence="1 2">
    <name type="scientific">Amycolatopsis deserti</name>
    <dbReference type="NCBI Taxonomy" id="185696"/>
    <lineage>
        <taxon>Bacteria</taxon>
        <taxon>Bacillati</taxon>
        <taxon>Actinomycetota</taxon>
        <taxon>Actinomycetes</taxon>
        <taxon>Pseudonocardiales</taxon>
        <taxon>Pseudonocardiaceae</taxon>
        <taxon>Amycolatopsis</taxon>
    </lineage>
</organism>
<dbReference type="Proteomes" id="UP000605897">
    <property type="component" value="Unassembled WGS sequence"/>
</dbReference>
<reference evidence="2" key="1">
    <citation type="journal article" date="2019" name="Int. J. Syst. Evol. Microbiol.">
        <title>The Global Catalogue of Microorganisms (GCM) 10K type strain sequencing project: providing services to taxonomists for standard genome sequencing and annotation.</title>
        <authorList>
            <consortium name="The Broad Institute Genomics Platform"/>
            <consortium name="The Broad Institute Genome Sequencing Center for Infectious Disease"/>
            <person name="Wu L."/>
            <person name="Ma J."/>
        </authorList>
    </citation>
    <scope>NUCLEOTIDE SEQUENCE [LARGE SCALE GENOMIC DNA]</scope>
    <source>
        <strain evidence="2">CGMCC 4.7677</strain>
    </source>
</reference>